<reference evidence="4 5" key="1">
    <citation type="submission" date="2018-09" db="EMBL/GenBank/DDBJ databases">
        <title>Complete genome sequence of Euzebya sp. DY32-46 isolated from seawater of Pacific Ocean.</title>
        <authorList>
            <person name="Xu L."/>
            <person name="Wu Y.-H."/>
            <person name="Xu X.-W."/>
        </authorList>
    </citation>
    <scope>NUCLEOTIDE SEQUENCE [LARGE SCALE GENOMIC DNA]</scope>
    <source>
        <strain evidence="4 5">DY32-46</strain>
    </source>
</reference>
<dbReference type="PANTHER" id="PTHR43080">
    <property type="entry name" value="CBS DOMAIN-CONTAINING PROTEIN CBSX3, MITOCHONDRIAL"/>
    <property type="match status" value="1"/>
</dbReference>
<evidence type="ECO:0000313" key="4">
    <source>
        <dbReference type="EMBL" id="AXV05094.1"/>
    </source>
</evidence>
<proteinExistence type="predicted"/>
<evidence type="ECO:0000313" key="5">
    <source>
        <dbReference type="Proteomes" id="UP000264006"/>
    </source>
</evidence>
<dbReference type="Pfam" id="PF00571">
    <property type="entry name" value="CBS"/>
    <property type="match status" value="2"/>
</dbReference>
<dbReference type="OrthoDB" id="3218170at2"/>
<sequence>MQVQYFMTPDPKVVSPDETVDAAWDRMASIQAHHLPVVEDGVLIGIISDRDLRDDLDGLVRDVMTREPITVRPEDGLIEAGKVLLSNQINAVPVVDGNGILVGVLTTTNCLIAMIQLNHELELARS</sequence>
<evidence type="ECO:0000256" key="1">
    <source>
        <dbReference type="ARBA" id="ARBA00023122"/>
    </source>
</evidence>
<organism evidence="4 5">
    <name type="scientific">Euzebya pacifica</name>
    <dbReference type="NCBI Taxonomy" id="1608957"/>
    <lineage>
        <taxon>Bacteria</taxon>
        <taxon>Bacillati</taxon>
        <taxon>Actinomycetota</taxon>
        <taxon>Nitriliruptoria</taxon>
        <taxon>Euzebyales</taxon>
    </lineage>
</organism>
<evidence type="ECO:0000259" key="3">
    <source>
        <dbReference type="PROSITE" id="PS51371"/>
    </source>
</evidence>
<gene>
    <name evidence="4" type="ORF">DVS28_a0387</name>
</gene>
<dbReference type="PROSITE" id="PS51371">
    <property type="entry name" value="CBS"/>
    <property type="match status" value="2"/>
</dbReference>
<dbReference type="RefSeq" id="WP_114589948.1">
    <property type="nucleotide sequence ID" value="NZ_CAXIBR010000181.1"/>
</dbReference>
<dbReference type="EMBL" id="CP031165">
    <property type="protein sequence ID" value="AXV05094.1"/>
    <property type="molecule type" value="Genomic_DNA"/>
</dbReference>
<dbReference type="PANTHER" id="PTHR43080:SF2">
    <property type="entry name" value="CBS DOMAIN-CONTAINING PROTEIN"/>
    <property type="match status" value="1"/>
</dbReference>
<keyword evidence="1 2" id="KW-0129">CBS domain</keyword>
<dbReference type="InterPro" id="IPR000644">
    <property type="entry name" value="CBS_dom"/>
</dbReference>
<evidence type="ECO:0000256" key="2">
    <source>
        <dbReference type="PROSITE-ProRule" id="PRU00703"/>
    </source>
</evidence>
<dbReference type="InterPro" id="IPR046342">
    <property type="entry name" value="CBS_dom_sf"/>
</dbReference>
<protein>
    <submittedName>
        <fullName evidence="4">Inosine-5'-monophosphate dehydrogenase / CBS domain</fullName>
    </submittedName>
</protein>
<dbReference type="InterPro" id="IPR051257">
    <property type="entry name" value="Diverse_CBS-Domain"/>
</dbReference>
<dbReference type="Gene3D" id="3.10.580.10">
    <property type="entry name" value="CBS-domain"/>
    <property type="match status" value="2"/>
</dbReference>
<dbReference type="KEGG" id="euz:DVS28_a0387"/>
<dbReference type="AlphaFoldDB" id="A0A346XS97"/>
<feature type="domain" description="CBS" evidence="3">
    <location>
        <begin position="64"/>
        <end position="121"/>
    </location>
</feature>
<feature type="domain" description="CBS" evidence="3">
    <location>
        <begin position="7"/>
        <end position="63"/>
    </location>
</feature>
<keyword evidence="5" id="KW-1185">Reference proteome</keyword>
<dbReference type="SUPFAM" id="SSF54631">
    <property type="entry name" value="CBS-domain pair"/>
    <property type="match status" value="1"/>
</dbReference>
<name>A0A346XS97_9ACTN</name>
<dbReference type="SMART" id="SM00116">
    <property type="entry name" value="CBS"/>
    <property type="match status" value="2"/>
</dbReference>
<accession>A0A346XS97</accession>
<dbReference type="Proteomes" id="UP000264006">
    <property type="component" value="Chromosome"/>
</dbReference>